<dbReference type="RefSeq" id="WP_406762927.1">
    <property type="nucleotide sequence ID" value="NZ_JBJIAB010000071.1"/>
</dbReference>
<gene>
    <name evidence="2" type="ORF">ACJDTP_26805</name>
</gene>
<protein>
    <submittedName>
        <fullName evidence="2">Uncharacterized protein</fullName>
    </submittedName>
</protein>
<comment type="caution">
    <text evidence="2">The sequence shown here is derived from an EMBL/GenBank/DDBJ whole genome shotgun (WGS) entry which is preliminary data.</text>
</comment>
<feature type="region of interest" description="Disordered" evidence="1">
    <location>
        <begin position="28"/>
        <end position="100"/>
    </location>
</feature>
<accession>A0ABW8SCN5</accession>
<sequence>MLGVISMRKGKTLDDQTPSVYDTEKIIDIHSSEDDPSLDSEKVRYANSHASRSKYTHGSSDVSPVNTNNPDSTERIPTSVRYSDSDIHKDDDEFDYQGEI</sequence>
<feature type="compositionally biased region" description="Polar residues" evidence="1">
    <location>
        <begin position="56"/>
        <end position="71"/>
    </location>
</feature>
<organism evidence="2 3">
    <name type="scientific">Candidatus Clostridium helianthi</name>
    <dbReference type="NCBI Taxonomy" id="3381660"/>
    <lineage>
        <taxon>Bacteria</taxon>
        <taxon>Bacillati</taxon>
        <taxon>Bacillota</taxon>
        <taxon>Clostridia</taxon>
        <taxon>Eubacteriales</taxon>
        <taxon>Clostridiaceae</taxon>
        <taxon>Clostridium</taxon>
    </lineage>
</organism>
<reference evidence="2 3" key="1">
    <citation type="submission" date="2024-11" db="EMBL/GenBank/DDBJ databases">
        <authorList>
            <person name="Heng Y.C."/>
            <person name="Lim A.C.H."/>
            <person name="Lee J.K.Y."/>
            <person name="Kittelmann S."/>
        </authorList>
    </citation>
    <scope>NUCLEOTIDE SEQUENCE [LARGE SCALE GENOMIC DNA]</scope>
    <source>
        <strain evidence="2 3">WILCCON 0112</strain>
    </source>
</reference>
<evidence type="ECO:0000313" key="3">
    <source>
        <dbReference type="Proteomes" id="UP001623600"/>
    </source>
</evidence>
<dbReference type="EMBL" id="JBJIAB010000071">
    <property type="protein sequence ID" value="MFL0168676.1"/>
    <property type="molecule type" value="Genomic_DNA"/>
</dbReference>
<evidence type="ECO:0000313" key="2">
    <source>
        <dbReference type="EMBL" id="MFL0168676.1"/>
    </source>
</evidence>
<keyword evidence="3" id="KW-1185">Reference proteome</keyword>
<name>A0ABW8SCN5_9CLOT</name>
<feature type="compositionally biased region" description="Basic and acidic residues" evidence="1">
    <location>
        <begin position="28"/>
        <end position="44"/>
    </location>
</feature>
<evidence type="ECO:0000256" key="1">
    <source>
        <dbReference type="SAM" id="MobiDB-lite"/>
    </source>
</evidence>
<dbReference type="Proteomes" id="UP001623600">
    <property type="component" value="Unassembled WGS sequence"/>
</dbReference>
<proteinExistence type="predicted"/>